<keyword evidence="3" id="KW-0720">Serine protease</keyword>
<dbReference type="Gene3D" id="3.40.50.200">
    <property type="entry name" value="Peptidase S8/S53 domain"/>
    <property type="match status" value="1"/>
</dbReference>
<dbReference type="Pfam" id="PF00082">
    <property type="entry name" value="Peptidase_S8"/>
    <property type="match status" value="1"/>
</dbReference>
<keyword evidence="1" id="KW-0645">Protease</keyword>
<evidence type="ECO:0000256" key="1">
    <source>
        <dbReference type="ARBA" id="ARBA00022670"/>
    </source>
</evidence>
<sequence>MHISNALLWLSCLKVVFSSTGSNTHHRRAAGPHLFSVIPEPTADPSHVEAHLNKLLGDENVSKQSTPNSIESFTVTTEDDTEIHEALSSIPDVKEVIDLDNEGKSEVPHRREKRATTRSKTSTTRPRKGKTGNPTGVQKPGAATGKGRTRKTTGKGRTGKTTGKGRTGKTTRKGRTGSNASGTQKPITWTVQVKDSANARGTATVKKLIHGMVKHPKNIMSYNDFEDLERTLGWGGLVLTDQDREVLVNNEFVSSVTEEKFRKKKMMAIPDGKVEKRTPKPFRVQDNAPEHLAALSMARNAPLNYHYVYEGHAGRRSDNNGIYIYVVDEGVQENVENIDQTADGPVNLGREFPYIDRTLYTQTVIEQGYDRPTDGDGGLGADSDSDGEDQVEPGQLPWDKTSHGTKVASLALGAMNGVAKHAILVPVKCWPRNMLDLYNGLTVALGDIRLNNRQSNSIVILAAGTNLPSDPQASVNRNHPAYNPLIENFGGVIGRLFTEGVPVVVPAGNDGLVPGRQHVDFAPSYWGSRDFPLIVVGELDETRQKSPKSQDGPQVTTWVMSGELQVTPRTGVLSRAAGTSMGCGIVAGQIAVWDSYDDAERPWAGLTGIPRVTAIYDFVKSSPASGWSYPDATAAEKRIMWNGLTRTQYRANTVGMTAPVGQQKRSNPGVSLKHSSKKRTTAGISANHQAKKTRLGRKSRAKRTPRHTTEKRRAIKRGQATREL</sequence>
<feature type="domain" description="Peptidase S8/S53" evidence="6">
    <location>
        <begin position="320"/>
        <end position="593"/>
    </location>
</feature>
<evidence type="ECO:0000256" key="3">
    <source>
        <dbReference type="ARBA" id="ARBA00022825"/>
    </source>
</evidence>
<feature type="signal peptide" evidence="5">
    <location>
        <begin position="1"/>
        <end position="18"/>
    </location>
</feature>
<accession>A0A6A5WNL7</accession>
<feature type="compositionally biased region" description="Basic and acidic residues" evidence="4">
    <location>
        <begin position="94"/>
        <end position="109"/>
    </location>
</feature>
<evidence type="ECO:0000259" key="6">
    <source>
        <dbReference type="Pfam" id="PF00082"/>
    </source>
</evidence>
<dbReference type="PROSITE" id="PS00137">
    <property type="entry name" value="SUBTILASE_HIS"/>
    <property type="match status" value="1"/>
</dbReference>
<dbReference type="AlphaFoldDB" id="A0A6A5WNL7"/>
<keyword evidence="8" id="KW-1185">Reference proteome</keyword>
<dbReference type="PRINTS" id="PR00723">
    <property type="entry name" value="SUBTILISIN"/>
</dbReference>
<dbReference type="GO" id="GO:0006508">
    <property type="term" value="P:proteolysis"/>
    <property type="evidence" value="ECO:0007669"/>
    <property type="project" value="InterPro"/>
</dbReference>
<dbReference type="GO" id="GO:0004252">
    <property type="term" value="F:serine-type endopeptidase activity"/>
    <property type="evidence" value="ECO:0007669"/>
    <property type="project" value="InterPro"/>
</dbReference>
<feature type="chain" id="PRO_5025561179" evidence="5">
    <location>
        <begin position="19"/>
        <end position="724"/>
    </location>
</feature>
<dbReference type="OrthoDB" id="3771718at2759"/>
<feature type="region of interest" description="Disordered" evidence="4">
    <location>
        <begin position="658"/>
        <end position="724"/>
    </location>
</feature>
<name>A0A6A5WNL7_9PLEO</name>
<feature type="region of interest" description="Disordered" evidence="4">
    <location>
        <begin position="368"/>
        <end position="400"/>
    </location>
</feature>
<feature type="region of interest" description="Disordered" evidence="4">
    <location>
        <begin position="94"/>
        <end position="183"/>
    </location>
</feature>
<gene>
    <name evidence="7" type="ORF">P154DRAFT_561959</name>
</gene>
<evidence type="ECO:0000256" key="2">
    <source>
        <dbReference type="ARBA" id="ARBA00022801"/>
    </source>
</evidence>
<dbReference type="EMBL" id="ML977577">
    <property type="protein sequence ID" value="KAF2002484.1"/>
    <property type="molecule type" value="Genomic_DNA"/>
</dbReference>
<feature type="compositionally biased region" description="Basic residues" evidence="4">
    <location>
        <begin position="147"/>
        <end position="158"/>
    </location>
</feature>
<feature type="region of interest" description="Disordered" evidence="4">
    <location>
        <begin position="59"/>
        <end position="80"/>
    </location>
</feature>
<feature type="compositionally biased region" description="Basic residues" evidence="4">
    <location>
        <begin position="166"/>
        <end position="175"/>
    </location>
</feature>
<keyword evidence="2" id="KW-0378">Hydrolase</keyword>
<evidence type="ECO:0000256" key="4">
    <source>
        <dbReference type="SAM" id="MobiDB-lite"/>
    </source>
</evidence>
<feature type="compositionally biased region" description="Basic residues" evidence="4">
    <location>
        <begin position="689"/>
        <end position="706"/>
    </location>
</feature>
<feature type="compositionally biased region" description="Polar residues" evidence="4">
    <location>
        <begin position="62"/>
        <end position="76"/>
    </location>
</feature>
<dbReference type="Proteomes" id="UP000799779">
    <property type="component" value="Unassembled WGS sequence"/>
</dbReference>
<evidence type="ECO:0000313" key="8">
    <source>
        <dbReference type="Proteomes" id="UP000799779"/>
    </source>
</evidence>
<organism evidence="7 8">
    <name type="scientific">Amniculicola lignicola CBS 123094</name>
    <dbReference type="NCBI Taxonomy" id="1392246"/>
    <lineage>
        <taxon>Eukaryota</taxon>
        <taxon>Fungi</taxon>
        <taxon>Dikarya</taxon>
        <taxon>Ascomycota</taxon>
        <taxon>Pezizomycotina</taxon>
        <taxon>Dothideomycetes</taxon>
        <taxon>Pleosporomycetidae</taxon>
        <taxon>Pleosporales</taxon>
        <taxon>Amniculicolaceae</taxon>
        <taxon>Amniculicola</taxon>
    </lineage>
</organism>
<dbReference type="InterPro" id="IPR036852">
    <property type="entry name" value="Peptidase_S8/S53_dom_sf"/>
</dbReference>
<proteinExistence type="predicted"/>
<protein>
    <submittedName>
        <fullName evidence="7">Subtilisin-like protein</fullName>
    </submittedName>
</protein>
<reference evidence="7" key="1">
    <citation type="journal article" date="2020" name="Stud. Mycol.">
        <title>101 Dothideomycetes genomes: a test case for predicting lifestyles and emergence of pathogens.</title>
        <authorList>
            <person name="Haridas S."/>
            <person name="Albert R."/>
            <person name="Binder M."/>
            <person name="Bloem J."/>
            <person name="Labutti K."/>
            <person name="Salamov A."/>
            <person name="Andreopoulos B."/>
            <person name="Baker S."/>
            <person name="Barry K."/>
            <person name="Bills G."/>
            <person name="Bluhm B."/>
            <person name="Cannon C."/>
            <person name="Castanera R."/>
            <person name="Culley D."/>
            <person name="Daum C."/>
            <person name="Ezra D."/>
            <person name="Gonzalez J."/>
            <person name="Henrissat B."/>
            <person name="Kuo A."/>
            <person name="Liang C."/>
            <person name="Lipzen A."/>
            <person name="Lutzoni F."/>
            <person name="Magnuson J."/>
            <person name="Mondo S."/>
            <person name="Nolan M."/>
            <person name="Ohm R."/>
            <person name="Pangilinan J."/>
            <person name="Park H.-J."/>
            <person name="Ramirez L."/>
            <person name="Alfaro M."/>
            <person name="Sun H."/>
            <person name="Tritt A."/>
            <person name="Yoshinaga Y."/>
            <person name="Zwiers L.-H."/>
            <person name="Turgeon B."/>
            <person name="Goodwin S."/>
            <person name="Spatafora J."/>
            <person name="Crous P."/>
            <person name="Grigoriev I."/>
        </authorList>
    </citation>
    <scope>NUCLEOTIDE SEQUENCE</scope>
    <source>
        <strain evidence="7">CBS 123094</strain>
    </source>
</reference>
<dbReference type="InterPro" id="IPR000209">
    <property type="entry name" value="Peptidase_S8/S53_dom"/>
</dbReference>
<dbReference type="SUPFAM" id="SSF52743">
    <property type="entry name" value="Subtilisin-like"/>
    <property type="match status" value="1"/>
</dbReference>
<dbReference type="InterPro" id="IPR022398">
    <property type="entry name" value="Peptidase_S8_His-AS"/>
</dbReference>
<evidence type="ECO:0000313" key="7">
    <source>
        <dbReference type="EMBL" id="KAF2002484.1"/>
    </source>
</evidence>
<keyword evidence="5" id="KW-0732">Signal</keyword>
<evidence type="ECO:0000256" key="5">
    <source>
        <dbReference type="SAM" id="SignalP"/>
    </source>
</evidence>
<dbReference type="InterPro" id="IPR015500">
    <property type="entry name" value="Peptidase_S8_subtilisin-rel"/>
</dbReference>